<protein>
    <submittedName>
        <fullName evidence="1">Uncharacterized protein</fullName>
    </submittedName>
</protein>
<proteinExistence type="predicted"/>
<dbReference type="EMBL" id="JBHLYR010000013">
    <property type="protein sequence ID" value="MFB9991342.1"/>
    <property type="molecule type" value="Genomic_DNA"/>
</dbReference>
<evidence type="ECO:0000313" key="1">
    <source>
        <dbReference type="EMBL" id="MFB9991342.1"/>
    </source>
</evidence>
<dbReference type="RefSeq" id="WP_380006221.1">
    <property type="nucleotide sequence ID" value="NZ_JBHLYR010000013.1"/>
</dbReference>
<reference evidence="1 2" key="1">
    <citation type="submission" date="2024-09" db="EMBL/GenBank/DDBJ databases">
        <authorList>
            <person name="Sun Q."/>
            <person name="Mori K."/>
        </authorList>
    </citation>
    <scope>NUCLEOTIDE SEQUENCE [LARGE SCALE GENOMIC DNA]</scope>
    <source>
        <strain evidence="1 2">JCM 13503</strain>
    </source>
</reference>
<accession>A0ABV6AWE8</accession>
<gene>
    <name evidence="1" type="ORF">ACFFLM_05035</name>
</gene>
<dbReference type="Proteomes" id="UP001589733">
    <property type="component" value="Unassembled WGS sequence"/>
</dbReference>
<keyword evidence="2" id="KW-1185">Reference proteome</keyword>
<sequence length="79" mass="9148">MNVVKDLLASVLMLDLPQRLTLCSRWWWQGNLILADREQSSALTSQLSFERFLTIFQDVPAIEDVLSLWGTFSDPLFIF</sequence>
<comment type="caution">
    <text evidence="1">The sequence shown here is derived from an EMBL/GenBank/DDBJ whole genome shotgun (WGS) entry which is preliminary data.</text>
</comment>
<name>A0ABV6AWE8_9DEIO</name>
<organism evidence="1 2">
    <name type="scientific">Deinococcus oregonensis</name>
    <dbReference type="NCBI Taxonomy" id="1805970"/>
    <lineage>
        <taxon>Bacteria</taxon>
        <taxon>Thermotogati</taxon>
        <taxon>Deinococcota</taxon>
        <taxon>Deinococci</taxon>
        <taxon>Deinococcales</taxon>
        <taxon>Deinococcaceae</taxon>
        <taxon>Deinococcus</taxon>
    </lineage>
</organism>
<evidence type="ECO:0000313" key="2">
    <source>
        <dbReference type="Proteomes" id="UP001589733"/>
    </source>
</evidence>